<dbReference type="EMBL" id="UINC01041080">
    <property type="protein sequence ID" value="SVB41853.1"/>
    <property type="molecule type" value="Genomic_DNA"/>
</dbReference>
<name>A0A382DW06_9ZZZZ</name>
<evidence type="ECO:0000313" key="2">
    <source>
        <dbReference type="EMBL" id="SVB41853.1"/>
    </source>
</evidence>
<accession>A0A382DW06</accession>
<evidence type="ECO:0000259" key="1">
    <source>
        <dbReference type="Pfam" id="PF16313"/>
    </source>
</evidence>
<dbReference type="SUPFAM" id="SSF55486">
    <property type="entry name" value="Metalloproteases ('zincins'), catalytic domain"/>
    <property type="match status" value="1"/>
</dbReference>
<organism evidence="2">
    <name type="scientific">marine metagenome</name>
    <dbReference type="NCBI Taxonomy" id="408172"/>
    <lineage>
        <taxon>unclassified sequences</taxon>
        <taxon>metagenomes</taxon>
        <taxon>ecological metagenomes</taxon>
    </lineage>
</organism>
<dbReference type="CDD" id="cd04276">
    <property type="entry name" value="ZnMc_MMP_like_2"/>
    <property type="match status" value="1"/>
</dbReference>
<dbReference type="AlphaFoldDB" id="A0A382DW06"/>
<sequence>EGVLAWNKAFEKAGLINAVDVQVQPDDADWDAGDIRYNVLRWTSSPNPWFGGLGPSFTNPKTGQILGADIMLEYVWFTNRVKYEKLYETFSGNANRHQGNVCYAGESIQQGNLFGTIALGKGVDDFSQLEQHRLLYEGLVDLVLHEVGHTLGLNHNFYASQMHSFNNIHDRHITEPVGLYSSVMDYTSANIGPDPKHHGQYYSTVPGPYDIWAIEYGYTPSLENPEDEKDRVKTLLNKSTKNEYGFGNDADDMRSPGKGIDPRIMVSDMSSDPVGYAQQRMDIIKSLYPNLLKRYEQSGESYHAFRDAFSTLNREYAGCTQVISRYIGGVYMDRSMAGQAGKEEPFVPVPKDEQKWAMTLLNSYVFAPDAFKIPGEIYNYLQSQRRGFSGTKDPKIHDMVLSIQSGILNQVLHVNVLKRIGDTELYGNNYTLNEMMEDLTTTCFSEDAGSNVNSMRRNLQAEYTKRLIQIVLNKGKVKYDHISVSAAFENLNKIKKYVSRVSGMDDATKSHRKYLSYRIDKALDT</sequence>
<dbReference type="PANTHER" id="PTHR38478:SF1">
    <property type="entry name" value="ZINC DEPENDENT METALLOPROTEASE DOMAIN LIPOPROTEIN"/>
    <property type="match status" value="1"/>
</dbReference>
<dbReference type="InterPro" id="IPR034032">
    <property type="entry name" value="Zn_MMP-like_bac"/>
</dbReference>
<dbReference type="Gene3D" id="3.40.390.10">
    <property type="entry name" value="Collagenase (Catalytic Domain)"/>
    <property type="match status" value="1"/>
</dbReference>
<proteinExistence type="predicted"/>
<gene>
    <name evidence="2" type="ORF">METZ01_LOCUS194707</name>
</gene>
<dbReference type="InterPro" id="IPR024079">
    <property type="entry name" value="MetalloPept_cat_dom_sf"/>
</dbReference>
<dbReference type="PANTHER" id="PTHR38478">
    <property type="entry name" value="PEPTIDASE M1A AND M12B"/>
    <property type="match status" value="1"/>
</dbReference>
<feature type="non-terminal residue" evidence="2">
    <location>
        <position position="1"/>
    </location>
</feature>
<dbReference type="Pfam" id="PF16313">
    <property type="entry name" value="DUF4953"/>
    <property type="match status" value="1"/>
</dbReference>
<feature type="domain" description="EcxA zinc-binding" evidence="1">
    <location>
        <begin position="134"/>
        <end position="448"/>
    </location>
</feature>
<dbReference type="GO" id="GO:0008237">
    <property type="term" value="F:metallopeptidase activity"/>
    <property type="evidence" value="ECO:0007669"/>
    <property type="project" value="InterPro"/>
</dbReference>
<reference evidence="2" key="1">
    <citation type="submission" date="2018-05" db="EMBL/GenBank/DDBJ databases">
        <authorList>
            <person name="Lanie J.A."/>
            <person name="Ng W.-L."/>
            <person name="Kazmierczak K.M."/>
            <person name="Andrzejewski T.M."/>
            <person name="Davidsen T.M."/>
            <person name="Wayne K.J."/>
            <person name="Tettelin H."/>
            <person name="Glass J.I."/>
            <person name="Rusch D."/>
            <person name="Podicherti R."/>
            <person name="Tsui H.-C.T."/>
            <person name="Winkler M.E."/>
        </authorList>
    </citation>
    <scope>NUCLEOTIDE SEQUENCE</scope>
</reference>
<dbReference type="InterPro" id="IPR032534">
    <property type="entry name" value="EcxA_zinc-bd"/>
</dbReference>
<protein>
    <recommendedName>
        <fullName evidence="1">EcxA zinc-binding domain-containing protein</fullName>
    </recommendedName>
</protein>